<feature type="transmembrane region" description="Helical" evidence="13">
    <location>
        <begin position="12"/>
        <end position="32"/>
    </location>
</feature>
<accession>A0A9D2PPP0</accession>
<dbReference type="PANTHER" id="PTHR43298">
    <property type="entry name" value="MULTIDRUG RESISTANCE PROTEIN NORM-RELATED"/>
    <property type="match status" value="1"/>
</dbReference>
<evidence type="ECO:0000313" key="14">
    <source>
        <dbReference type="EMBL" id="HJC64069.1"/>
    </source>
</evidence>
<evidence type="ECO:0000256" key="5">
    <source>
        <dbReference type="ARBA" id="ARBA00022448"/>
    </source>
</evidence>
<evidence type="ECO:0000256" key="10">
    <source>
        <dbReference type="ARBA" id="ARBA00023065"/>
    </source>
</evidence>
<gene>
    <name evidence="14" type="ORF">H9753_10710</name>
</gene>
<dbReference type="NCBIfam" id="TIGR00797">
    <property type="entry name" value="matE"/>
    <property type="match status" value="1"/>
</dbReference>
<dbReference type="AlphaFoldDB" id="A0A9D2PPP0"/>
<evidence type="ECO:0000256" key="2">
    <source>
        <dbReference type="ARBA" id="ARBA00004651"/>
    </source>
</evidence>
<evidence type="ECO:0000256" key="12">
    <source>
        <dbReference type="ARBA" id="ARBA00031636"/>
    </source>
</evidence>
<feature type="transmembrane region" description="Helical" evidence="13">
    <location>
        <begin position="283"/>
        <end position="302"/>
    </location>
</feature>
<feature type="transmembrane region" description="Helical" evidence="13">
    <location>
        <begin position="233"/>
        <end position="258"/>
    </location>
</feature>
<feature type="transmembrane region" description="Helical" evidence="13">
    <location>
        <begin position="44"/>
        <end position="66"/>
    </location>
</feature>
<keyword evidence="11 13" id="KW-0472">Membrane</keyword>
<dbReference type="PIRSF" id="PIRSF006603">
    <property type="entry name" value="DinF"/>
    <property type="match status" value="1"/>
</dbReference>
<dbReference type="Pfam" id="PF01554">
    <property type="entry name" value="MatE"/>
    <property type="match status" value="2"/>
</dbReference>
<proteinExistence type="inferred from homology"/>
<keyword evidence="5" id="KW-0813">Transport</keyword>
<dbReference type="PANTHER" id="PTHR43298:SF2">
    <property type="entry name" value="FMN_FAD EXPORTER YEEO-RELATED"/>
    <property type="match status" value="1"/>
</dbReference>
<feature type="transmembrane region" description="Helical" evidence="13">
    <location>
        <begin position="166"/>
        <end position="187"/>
    </location>
</feature>
<dbReference type="GO" id="GO:0006811">
    <property type="term" value="P:monoatomic ion transport"/>
    <property type="evidence" value="ECO:0007669"/>
    <property type="project" value="UniProtKB-KW"/>
</dbReference>
<evidence type="ECO:0000256" key="9">
    <source>
        <dbReference type="ARBA" id="ARBA00022989"/>
    </source>
</evidence>
<sequence length="461" mass="50959">MKTLDMTEGKPVRLILKFAVPLFIGMLFQQIYNITDTMIVGYGLGENAVAAVGATSALYSVLINFANGLNNGYGIIISQAFGGRNWKKLRQGFAAMVILDVGITLILTLVSLILLKPLLFWLETPAEIFQQAHQYIAIILAGMITTIAYNMSAGFLRAVGNSRIPLYFLMISCGLNILMDLLFVMVFQMGVKGAAAATVIAQGISACLCLGYITKKYREFLPQKQEWRLSPGLTWEMFSTGLSMGLMLSVFSIGSVFLQKAVNLLDSAIITANTASRKVYELWMMPLATMSTANATFAGQNYGAKKLDRIYLAMRQVIGMELIWSAVSVFIALLTGRILVQILIGTSDPFIIDNAVLNLRICTLFFFPLGALLVLRNTMQPMGYKISPVISSGIELGLKVLFAYAVVPKIGYLGVVITEPIIWVVCAVYLACVFWIGQRKQRREGQKAISHRFSMYRFRKT</sequence>
<name>A0A9D2PPP0_9FIRM</name>
<dbReference type="EMBL" id="DWVZ01000144">
    <property type="protein sequence ID" value="HJC64069.1"/>
    <property type="molecule type" value="Genomic_DNA"/>
</dbReference>
<feature type="transmembrane region" description="Helical" evidence="13">
    <location>
        <begin position="135"/>
        <end position="159"/>
    </location>
</feature>
<evidence type="ECO:0000256" key="3">
    <source>
        <dbReference type="ARBA" id="ARBA00010199"/>
    </source>
</evidence>
<keyword evidence="8 13" id="KW-0812">Transmembrane</keyword>
<dbReference type="GO" id="GO:0005886">
    <property type="term" value="C:plasma membrane"/>
    <property type="evidence" value="ECO:0007669"/>
    <property type="project" value="UniProtKB-SubCell"/>
</dbReference>
<dbReference type="InterPro" id="IPR050222">
    <property type="entry name" value="MATE_MdtK"/>
</dbReference>
<feature type="transmembrane region" description="Helical" evidence="13">
    <location>
        <begin position="356"/>
        <end position="375"/>
    </location>
</feature>
<feature type="transmembrane region" description="Helical" evidence="13">
    <location>
        <begin position="93"/>
        <end position="115"/>
    </location>
</feature>
<reference evidence="14" key="2">
    <citation type="submission" date="2021-04" db="EMBL/GenBank/DDBJ databases">
        <authorList>
            <person name="Gilroy R."/>
        </authorList>
    </citation>
    <scope>NUCLEOTIDE SEQUENCE</scope>
    <source>
        <strain evidence="14">ChiBcec2-3848</strain>
    </source>
</reference>
<evidence type="ECO:0000256" key="13">
    <source>
        <dbReference type="SAM" id="Phobius"/>
    </source>
</evidence>
<feature type="transmembrane region" description="Helical" evidence="13">
    <location>
        <begin position="322"/>
        <end position="344"/>
    </location>
</feature>
<reference evidence="14" key="1">
    <citation type="journal article" date="2021" name="PeerJ">
        <title>Extensive microbial diversity within the chicken gut microbiome revealed by metagenomics and culture.</title>
        <authorList>
            <person name="Gilroy R."/>
            <person name="Ravi A."/>
            <person name="Getino M."/>
            <person name="Pursley I."/>
            <person name="Horton D.L."/>
            <person name="Alikhan N.F."/>
            <person name="Baker D."/>
            <person name="Gharbi K."/>
            <person name="Hall N."/>
            <person name="Watson M."/>
            <person name="Adriaenssens E.M."/>
            <person name="Foster-Nyarko E."/>
            <person name="Jarju S."/>
            <person name="Secka A."/>
            <person name="Antonio M."/>
            <person name="Oren A."/>
            <person name="Chaudhuri R.R."/>
            <person name="La Ragione R."/>
            <person name="Hildebrand F."/>
            <person name="Pallen M.J."/>
        </authorList>
    </citation>
    <scope>NUCLEOTIDE SEQUENCE</scope>
    <source>
        <strain evidence="14">ChiBcec2-3848</strain>
    </source>
</reference>
<feature type="transmembrane region" description="Helical" evidence="13">
    <location>
        <begin position="421"/>
        <end position="437"/>
    </location>
</feature>
<keyword evidence="10" id="KW-0406">Ion transport</keyword>
<evidence type="ECO:0000256" key="6">
    <source>
        <dbReference type="ARBA" id="ARBA00022449"/>
    </source>
</evidence>
<keyword evidence="7" id="KW-1003">Cell membrane</keyword>
<evidence type="ECO:0000313" key="15">
    <source>
        <dbReference type="Proteomes" id="UP000823886"/>
    </source>
</evidence>
<comment type="similarity">
    <text evidence="3">Belongs to the multi antimicrobial extrusion (MATE) (TC 2.A.66.1) family.</text>
</comment>
<evidence type="ECO:0000256" key="8">
    <source>
        <dbReference type="ARBA" id="ARBA00022692"/>
    </source>
</evidence>
<evidence type="ECO:0000256" key="4">
    <source>
        <dbReference type="ARBA" id="ARBA00020268"/>
    </source>
</evidence>
<dbReference type="GO" id="GO:0042910">
    <property type="term" value="F:xenobiotic transmembrane transporter activity"/>
    <property type="evidence" value="ECO:0007669"/>
    <property type="project" value="InterPro"/>
</dbReference>
<keyword evidence="6" id="KW-0050">Antiport</keyword>
<comment type="function">
    <text evidence="1">Multidrug efflux pump.</text>
</comment>
<protein>
    <recommendedName>
        <fullName evidence="4">Probable multidrug resistance protein NorM</fullName>
    </recommendedName>
    <alternativeName>
        <fullName evidence="12">Multidrug-efflux transporter</fullName>
    </alternativeName>
</protein>
<organism evidence="14 15">
    <name type="scientific">Candidatus Blautia merdavium</name>
    <dbReference type="NCBI Taxonomy" id="2838494"/>
    <lineage>
        <taxon>Bacteria</taxon>
        <taxon>Bacillati</taxon>
        <taxon>Bacillota</taxon>
        <taxon>Clostridia</taxon>
        <taxon>Lachnospirales</taxon>
        <taxon>Lachnospiraceae</taxon>
        <taxon>Blautia</taxon>
    </lineage>
</organism>
<evidence type="ECO:0000256" key="1">
    <source>
        <dbReference type="ARBA" id="ARBA00003408"/>
    </source>
</evidence>
<keyword evidence="9 13" id="KW-1133">Transmembrane helix</keyword>
<evidence type="ECO:0000256" key="11">
    <source>
        <dbReference type="ARBA" id="ARBA00023136"/>
    </source>
</evidence>
<comment type="subcellular location">
    <subcellularLocation>
        <location evidence="2">Cell membrane</location>
        <topology evidence="2">Multi-pass membrane protein</topology>
    </subcellularLocation>
</comment>
<dbReference type="InterPro" id="IPR048279">
    <property type="entry name" value="MdtK-like"/>
</dbReference>
<dbReference type="CDD" id="cd13138">
    <property type="entry name" value="MATE_yoeA_like"/>
    <property type="match status" value="1"/>
</dbReference>
<dbReference type="InterPro" id="IPR002528">
    <property type="entry name" value="MATE_fam"/>
</dbReference>
<comment type="caution">
    <text evidence="14">The sequence shown here is derived from an EMBL/GenBank/DDBJ whole genome shotgun (WGS) entry which is preliminary data.</text>
</comment>
<feature type="transmembrane region" description="Helical" evidence="13">
    <location>
        <begin position="193"/>
        <end position="213"/>
    </location>
</feature>
<dbReference type="GO" id="GO:0015297">
    <property type="term" value="F:antiporter activity"/>
    <property type="evidence" value="ECO:0007669"/>
    <property type="project" value="UniProtKB-KW"/>
</dbReference>
<dbReference type="Proteomes" id="UP000823886">
    <property type="component" value="Unassembled WGS sequence"/>
</dbReference>
<evidence type="ECO:0000256" key="7">
    <source>
        <dbReference type="ARBA" id="ARBA00022475"/>
    </source>
</evidence>